<dbReference type="Pfam" id="PF06245">
    <property type="entry name" value="DUF1015"/>
    <property type="match status" value="1"/>
</dbReference>
<sequence length="415" mass="45905">MAALFKPTTVLLPQDVDWFRWAVIAADQHSASLHYWQQVEDIVGQSPSTLRMMVPEVFLPLEDSAQARARIARVHEAMRAYAEEVLVPRANTVVYVERASAQASRRRSMVLALDLEQYSYEAGADTQVRASEATVVERIPVREQVRAGATLELPHAQVLFDDPDGDVFGLLPPEVVKDLEQLYDTDLMLDGGHVRGWRIDASSDLWQALNAALERVLTDPDRGFGAIVGDGNHSLTTAKMHWEQLKSEGASEDHPARYALVEVLNVHEEGLVLEPIHRLLQGVDTQVLLDAFEVWNAAHPQDPRAQVAVVSAQNGTRQIEVAQPGPLLIEAVQQILDTLLAEQGLPAAALEYVHGSDATRALVAQTDSVGLLLPTLSRSALFDYVSENGTMPRKSFSLGEAEEKRYYLECRRIVS</sequence>
<dbReference type="PANTHER" id="PTHR36454:SF1">
    <property type="entry name" value="DUF1015 DOMAIN-CONTAINING PROTEIN"/>
    <property type="match status" value="1"/>
</dbReference>
<proteinExistence type="predicted"/>
<dbReference type="PANTHER" id="PTHR36454">
    <property type="entry name" value="LMO2823 PROTEIN"/>
    <property type="match status" value="1"/>
</dbReference>
<accession>A0ABU3IC59</accession>
<evidence type="ECO:0000313" key="2">
    <source>
        <dbReference type="Proteomes" id="UP001247542"/>
    </source>
</evidence>
<gene>
    <name evidence="1" type="ORF">QS713_07840</name>
</gene>
<name>A0ABU3IC59_9ACTO</name>
<reference evidence="1 2" key="1">
    <citation type="submission" date="2023-06" db="EMBL/GenBank/DDBJ databases">
        <title>Draft genome sequence of Gleimia hominis type strain CCUG 57540T.</title>
        <authorList>
            <person name="Salva-Serra F."/>
            <person name="Cardew S."/>
            <person name="Jensie Markopoulos S."/>
            <person name="Ohlen M."/>
            <person name="Inganas E."/>
            <person name="Svensson-Stadler L."/>
            <person name="Moore E.R.B."/>
        </authorList>
    </citation>
    <scope>NUCLEOTIDE SEQUENCE [LARGE SCALE GENOMIC DNA]</scope>
    <source>
        <strain evidence="1 2">CCUG 57540</strain>
    </source>
</reference>
<dbReference type="EMBL" id="JASXSX010000003">
    <property type="protein sequence ID" value="MDT3767966.1"/>
    <property type="molecule type" value="Genomic_DNA"/>
</dbReference>
<evidence type="ECO:0000313" key="1">
    <source>
        <dbReference type="EMBL" id="MDT3767966.1"/>
    </source>
</evidence>
<dbReference type="InterPro" id="IPR008323">
    <property type="entry name" value="UCP033563"/>
</dbReference>
<protein>
    <submittedName>
        <fullName evidence="1">DUF1015 family protein</fullName>
    </submittedName>
</protein>
<comment type="caution">
    <text evidence="1">The sequence shown here is derived from an EMBL/GenBank/DDBJ whole genome shotgun (WGS) entry which is preliminary data.</text>
</comment>
<dbReference type="RefSeq" id="WP_313274200.1">
    <property type="nucleotide sequence ID" value="NZ_JASXSX010000003.1"/>
</dbReference>
<dbReference type="Proteomes" id="UP001247542">
    <property type="component" value="Unassembled WGS sequence"/>
</dbReference>
<keyword evidence="2" id="KW-1185">Reference proteome</keyword>
<organism evidence="1 2">
    <name type="scientific">Gleimia hominis</name>
    <dbReference type="NCBI Taxonomy" id="595468"/>
    <lineage>
        <taxon>Bacteria</taxon>
        <taxon>Bacillati</taxon>
        <taxon>Actinomycetota</taxon>
        <taxon>Actinomycetes</taxon>
        <taxon>Actinomycetales</taxon>
        <taxon>Actinomycetaceae</taxon>
        <taxon>Gleimia</taxon>
    </lineage>
</organism>